<keyword evidence="6" id="KW-1185">Reference proteome</keyword>
<evidence type="ECO:0000313" key="6">
    <source>
        <dbReference type="Proteomes" id="UP001139493"/>
    </source>
</evidence>
<reference evidence="5" key="1">
    <citation type="submission" date="2022-06" db="EMBL/GenBank/DDBJ databases">
        <title>Genomic Encyclopedia of Archaeal and Bacterial Type Strains, Phase II (KMG-II): from individual species to whole genera.</title>
        <authorList>
            <person name="Goeker M."/>
        </authorList>
    </citation>
    <scope>NUCLEOTIDE SEQUENCE</scope>
    <source>
        <strain evidence="5">DSM 26652</strain>
    </source>
</reference>
<dbReference type="InterPro" id="IPR036390">
    <property type="entry name" value="WH_DNA-bd_sf"/>
</dbReference>
<keyword evidence="2 5" id="KW-0238">DNA-binding</keyword>
<proteinExistence type="predicted"/>
<dbReference type="SUPFAM" id="SSF46785">
    <property type="entry name" value="Winged helix' DNA-binding domain"/>
    <property type="match status" value="1"/>
</dbReference>
<dbReference type="GO" id="GO:0003700">
    <property type="term" value="F:DNA-binding transcription factor activity"/>
    <property type="evidence" value="ECO:0007669"/>
    <property type="project" value="InterPro"/>
</dbReference>
<dbReference type="SMART" id="SM00347">
    <property type="entry name" value="HTH_MARR"/>
    <property type="match status" value="1"/>
</dbReference>
<dbReference type="Gene3D" id="1.10.10.10">
    <property type="entry name" value="Winged helix-like DNA-binding domain superfamily/Winged helix DNA-binding domain"/>
    <property type="match status" value="1"/>
</dbReference>
<name>A0A9X2G0A1_9MICO</name>
<evidence type="ECO:0000259" key="4">
    <source>
        <dbReference type="PROSITE" id="PS50995"/>
    </source>
</evidence>
<evidence type="ECO:0000256" key="2">
    <source>
        <dbReference type="ARBA" id="ARBA00023125"/>
    </source>
</evidence>
<dbReference type="PROSITE" id="PS50995">
    <property type="entry name" value="HTH_MARR_2"/>
    <property type="match status" value="1"/>
</dbReference>
<dbReference type="InterPro" id="IPR000835">
    <property type="entry name" value="HTH_MarR-typ"/>
</dbReference>
<evidence type="ECO:0000313" key="5">
    <source>
        <dbReference type="EMBL" id="MCP2264667.1"/>
    </source>
</evidence>
<dbReference type="PROSITE" id="PS01117">
    <property type="entry name" value="HTH_MARR_1"/>
    <property type="match status" value="1"/>
</dbReference>
<dbReference type="AlphaFoldDB" id="A0A9X2G0A1"/>
<dbReference type="PRINTS" id="PR00598">
    <property type="entry name" value="HTHMARR"/>
</dbReference>
<dbReference type="PANTHER" id="PTHR39515:SF2">
    <property type="entry name" value="HTH-TYPE TRANSCRIPTIONAL REGULATOR RV0880"/>
    <property type="match status" value="1"/>
</dbReference>
<protein>
    <submittedName>
        <fullName evidence="5">DNA-binding transcriptional regulator, MarR family</fullName>
    </submittedName>
</protein>
<accession>A0A9X2G0A1</accession>
<gene>
    <name evidence="5" type="ORF">APR03_002005</name>
</gene>
<dbReference type="InterPro" id="IPR023187">
    <property type="entry name" value="Tscrpt_reg_MarR-type_CS"/>
</dbReference>
<feature type="domain" description="HTH marR-type" evidence="4">
    <location>
        <begin position="16"/>
        <end position="144"/>
    </location>
</feature>
<organism evidence="5 6">
    <name type="scientific">Promicromonospora thailandica</name>
    <dbReference type="NCBI Taxonomy" id="765201"/>
    <lineage>
        <taxon>Bacteria</taxon>
        <taxon>Bacillati</taxon>
        <taxon>Actinomycetota</taxon>
        <taxon>Actinomycetes</taxon>
        <taxon>Micrococcales</taxon>
        <taxon>Promicromonosporaceae</taxon>
        <taxon>Promicromonospora</taxon>
    </lineage>
</organism>
<comment type="caution">
    <text evidence="5">The sequence shown here is derived from an EMBL/GenBank/DDBJ whole genome shotgun (WGS) entry which is preliminary data.</text>
</comment>
<dbReference type="RefSeq" id="WP_253835303.1">
    <property type="nucleotide sequence ID" value="NZ_JAMTCS010000005.1"/>
</dbReference>
<dbReference type="Proteomes" id="UP001139493">
    <property type="component" value="Unassembled WGS sequence"/>
</dbReference>
<keyword evidence="3" id="KW-0804">Transcription</keyword>
<evidence type="ECO:0000256" key="1">
    <source>
        <dbReference type="ARBA" id="ARBA00023015"/>
    </source>
</evidence>
<keyword evidence="1" id="KW-0805">Transcription regulation</keyword>
<dbReference type="InterPro" id="IPR052526">
    <property type="entry name" value="HTH-type_Bedaq_tolerance"/>
</dbReference>
<dbReference type="GO" id="GO:0003677">
    <property type="term" value="F:DNA binding"/>
    <property type="evidence" value="ECO:0007669"/>
    <property type="project" value="UniProtKB-KW"/>
</dbReference>
<evidence type="ECO:0000256" key="3">
    <source>
        <dbReference type="ARBA" id="ARBA00023163"/>
    </source>
</evidence>
<dbReference type="PANTHER" id="PTHR39515">
    <property type="entry name" value="CONSERVED PROTEIN"/>
    <property type="match status" value="1"/>
</dbReference>
<sequence>MSSSSQKRGRNPATVGGDLRVALTRISRRLRAERGEADLPEGQFGILTVLHKHGEMSPGSLAEHERVRPPSMTRAVNTLAELGLVEKVEHATDRRQVVVRLTPAGAREVAETRRRRDAWLTKQLSTLTGEEREILAGASELLIRIAAR</sequence>
<dbReference type="EMBL" id="JAMTCS010000005">
    <property type="protein sequence ID" value="MCP2264667.1"/>
    <property type="molecule type" value="Genomic_DNA"/>
</dbReference>
<dbReference type="Pfam" id="PF01047">
    <property type="entry name" value="MarR"/>
    <property type="match status" value="1"/>
</dbReference>
<dbReference type="InterPro" id="IPR036388">
    <property type="entry name" value="WH-like_DNA-bd_sf"/>
</dbReference>